<dbReference type="PANTHER" id="PTHR12219:SF17">
    <property type="entry name" value="WD REPEAT-CONTAINING PROTEIN 93"/>
    <property type="match status" value="1"/>
</dbReference>
<keyword evidence="2" id="KW-1185">Reference proteome</keyword>
<feature type="compositionally biased region" description="Low complexity" evidence="1">
    <location>
        <begin position="279"/>
        <end position="293"/>
    </location>
</feature>
<feature type="region of interest" description="Disordered" evidence="1">
    <location>
        <begin position="228"/>
        <end position="293"/>
    </location>
</feature>
<dbReference type="RefSeq" id="XP_006821252.1">
    <property type="nucleotide sequence ID" value="XM_006821189.1"/>
</dbReference>
<name>A0ABM0MML1_SACKO</name>
<evidence type="ECO:0000313" key="3">
    <source>
        <dbReference type="RefSeq" id="XP_006821252.1"/>
    </source>
</evidence>
<dbReference type="Pfam" id="PF21030">
    <property type="entry name" value="WDR93"/>
    <property type="match status" value="1"/>
</dbReference>
<dbReference type="SUPFAM" id="SSF69322">
    <property type="entry name" value="Tricorn protease domain 2"/>
    <property type="match status" value="1"/>
</dbReference>
<evidence type="ECO:0000256" key="1">
    <source>
        <dbReference type="SAM" id="MobiDB-lite"/>
    </source>
</evidence>
<evidence type="ECO:0000313" key="2">
    <source>
        <dbReference type="Proteomes" id="UP000694865"/>
    </source>
</evidence>
<dbReference type="Proteomes" id="UP000694865">
    <property type="component" value="Unplaced"/>
</dbReference>
<gene>
    <name evidence="3" type="primary">LOC100370122</name>
</gene>
<dbReference type="PANTHER" id="PTHR12219">
    <property type="entry name" value="NADH-UBIQUINONE OXIDOREDUCTASE"/>
    <property type="match status" value="1"/>
</dbReference>
<dbReference type="GeneID" id="100370122"/>
<organism evidence="2 3">
    <name type="scientific">Saccoglossus kowalevskii</name>
    <name type="common">Acorn worm</name>
    <dbReference type="NCBI Taxonomy" id="10224"/>
    <lineage>
        <taxon>Eukaryota</taxon>
        <taxon>Metazoa</taxon>
        <taxon>Hemichordata</taxon>
        <taxon>Enteropneusta</taxon>
        <taxon>Harrimaniidae</taxon>
        <taxon>Saccoglossus</taxon>
    </lineage>
</organism>
<dbReference type="InterPro" id="IPR049547">
    <property type="entry name" value="WDR93_beta-prop"/>
</dbReference>
<reference evidence="3" key="1">
    <citation type="submission" date="2025-08" db="UniProtKB">
        <authorList>
            <consortium name="RefSeq"/>
        </authorList>
    </citation>
    <scope>IDENTIFICATION</scope>
    <source>
        <tissue evidence="3">Testes</tissue>
    </source>
</reference>
<proteinExistence type="predicted"/>
<feature type="compositionally biased region" description="Polar residues" evidence="1">
    <location>
        <begin position="268"/>
        <end position="278"/>
    </location>
</feature>
<dbReference type="InterPro" id="IPR006885">
    <property type="entry name" value="NADH_UbQ_FeS_4_mit-like"/>
</dbReference>
<sequence>MPVYVRKNLLSITPPSLSELLSDDDDFLTDPEQLHDQLPQPFRLVDKILSRLTDDVWEILSDREAARVAEKSRIRPPQYECAVQMQDFGKATCLADSIDGRYIFIGLPNGLAVIDAASQSKVAHWQDDNVEITSMNVCLMSVQMYLIATIDDMGACRLFCCAYEGLHLLKVLTETESATKALASNCQLSSDGDYIAITLENGSDCWVEIFRLPRDNWIREFEAAHATLLKQQHPPKPPSPVEKEKETETDMDTSHPSDGASNLDAAAGNQSQPQSPRNTSPVPAVTSTTTQSISTQQINVANLSKPTLILRIKPPAPLVGNPATSAHSAFKTIDDGSVIGSGSNHAILTQHLELRKATFNLHHEKDLQYCKEDETDGLPRQHPNVVFLNAGRLLPAGLESAATAGRPNSVAAYWSGSSNIYHYNLLKTAKDIEHKPDMLWPNASVPITCQTISSESSVNHLQFVNPSILPQSLDDYPPYPTPRASAVLVGCMDGTLRVVPCGRGSDDLSIITLSAKRAVKEELFTLIESLPAIPQIVVTVQQNGDVILYDITKGQSLCQVTLPVTHKVTSPWAPVIGIGADGQMLYVKGTQLDPNEDYVPNSGMTSLFVFQLRSFPSLDKCWKRLCEPQPHVVHVTVDKRVEDLLTERLSQQSLRQVRMQERWYKLRSEVDNIQKYRNAKVVTGDKRTV</sequence>
<protein>
    <submittedName>
        <fullName evidence="3">WD repeat-containing protein 93-like</fullName>
    </submittedName>
</protein>
<accession>A0ABM0MML1</accession>
<feature type="compositionally biased region" description="Basic and acidic residues" evidence="1">
    <location>
        <begin position="241"/>
        <end position="255"/>
    </location>
</feature>